<evidence type="ECO:0000313" key="2">
    <source>
        <dbReference type="Proteomes" id="UP000886653"/>
    </source>
</evidence>
<evidence type="ECO:0000313" key="1">
    <source>
        <dbReference type="EMBL" id="KAG0151671.1"/>
    </source>
</evidence>
<protein>
    <submittedName>
        <fullName evidence="1">Uncharacterized protein</fullName>
    </submittedName>
</protein>
<gene>
    <name evidence="1" type="ORF">CROQUDRAFT_86285</name>
</gene>
<sequence length="445" mass="51416">MSSSSTINLTTTTIRSTNITTNLLNHHINKSYSNKSQIKLIKKQQQVEKIDKDWKINHHSSSSSSSQLIKFNQLIKLENNINSKTPIEKLNSSKSIINLIDHYLNSFKNIKQAIKLLPSLQISLNSISHTQLNILNQSISYQSPTQLSLSIHKSIQQLILIKSTLIDLDSIVFDYLSTSIEINDLNLNNSIYKFLSKLSFDSIAFIKLWKTTLSTTKPSIILIYWFIKYLIDHHSDFIFVKSTSNLLAQSLGHLIYKLTRQRNSNETQIKELLELLETYHKLFPQSLSSNELLQRKIQLYHHLNLPIKSICSDIKDPYIISTILRNSSSFTNNQLLDKLSLSDLRVISRSKGILIYLDPITNSPYLSNINHNNNTIRLENVYQNRGEILSLAQVLSNLPTKENILKLINLKINENHKLEKNRLSKRQKKGIEYYIKNLLKLNNFY</sequence>
<proteinExistence type="predicted"/>
<name>A0A9P6TGD8_9BASI</name>
<accession>A0A9P6TGD8</accession>
<keyword evidence="2" id="KW-1185">Reference proteome</keyword>
<comment type="caution">
    <text evidence="1">The sequence shown here is derived from an EMBL/GenBank/DDBJ whole genome shotgun (WGS) entry which is preliminary data.</text>
</comment>
<dbReference type="AlphaFoldDB" id="A0A9P6TGD8"/>
<dbReference type="Proteomes" id="UP000886653">
    <property type="component" value="Unassembled WGS sequence"/>
</dbReference>
<organism evidence="1 2">
    <name type="scientific">Cronartium quercuum f. sp. fusiforme G11</name>
    <dbReference type="NCBI Taxonomy" id="708437"/>
    <lineage>
        <taxon>Eukaryota</taxon>
        <taxon>Fungi</taxon>
        <taxon>Dikarya</taxon>
        <taxon>Basidiomycota</taxon>
        <taxon>Pucciniomycotina</taxon>
        <taxon>Pucciniomycetes</taxon>
        <taxon>Pucciniales</taxon>
        <taxon>Coleosporiaceae</taxon>
        <taxon>Cronartium</taxon>
    </lineage>
</organism>
<reference evidence="1" key="1">
    <citation type="submission" date="2013-11" db="EMBL/GenBank/DDBJ databases">
        <title>Genome sequence of the fusiform rust pathogen reveals effectors for host alternation and coevolution with pine.</title>
        <authorList>
            <consortium name="DOE Joint Genome Institute"/>
            <person name="Smith K."/>
            <person name="Pendleton A."/>
            <person name="Kubisiak T."/>
            <person name="Anderson C."/>
            <person name="Salamov A."/>
            <person name="Aerts A."/>
            <person name="Riley R."/>
            <person name="Clum A."/>
            <person name="Lindquist E."/>
            <person name="Ence D."/>
            <person name="Campbell M."/>
            <person name="Kronenberg Z."/>
            <person name="Feau N."/>
            <person name="Dhillon B."/>
            <person name="Hamelin R."/>
            <person name="Burleigh J."/>
            <person name="Smith J."/>
            <person name="Yandell M."/>
            <person name="Nelson C."/>
            <person name="Grigoriev I."/>
            <person name="Davis J."/>
        </authorList>
    </citation>
    <scope>NUCLEOTIDE SEQUENCE</scope>
    <source>
        <strain evidence="1">G11</strain>
    </source>
</reference>
<dbReference type="EMBL" id="MU167211">
    <property type="protein sequence ID" value="KAG0151671.1"/>
    <property type="molecule type" value="Genomic_DNA"/>
</dbReference>